<dbReference type="SUPFAM" id="SSF46785">
    <property type="entry name" value="Winged helix' DNA-binding domain"/>
    <property type="match status" value="1"/>
</dbReference>
<evidence type="ECO:0000259" key="4">
    <source>
        <dbReference type="PROSITE" id="PS50949"/>
    </source>
</evidence>
<dbReference type="InterPro" id="IPR008920">
    <property type="entry name" value="TF_FadR/GntR_C"/>
</dbReference>
<dbReference type="Pfam" id="PF07729">
    <property type="entry name" value="FCD"/>
    <property type="match status" value="1"/>
</dbReference>
<evidence type="ECO:0000313" key="5">
    <source>
        <dbReference type="EMBL" id="XBH20472.1"/>
    </source>
</evidence>
<name>A0AAU7DT43_9MICO</name>
<keyword evidence="1" id="KW-0805">Transcription regulation</keyword>
<dbReference type="GO" id="GO:0003700">
    <property type="term" value="F:DNA-binding transcription factor activity"/>
    <property type="evidence" value="ECO:0007669"/>
    <property type="project" value="InterPro"/>
</dbReference>
<keyword evidence="3" id="KW-0804">Transcription</keyword>
<keyword evidence="2" id="KW-0238">DNA-binding</keyword>
<dbReference type="AlphaFoldDB" id="A0AAU7DT43"/>
<dbReference type="InterPro" id="IPR036388">
    <property type="entry name" value="WH-like_DNA-bd_sf"/>
</dbReference>
<dbReference type="CDD" id="cd07377">
    <property type="entry name" value="WHTH_GntR"/>
    <property type="match status" value="1"/>
</dbReference>
<dbReference type="SMART" id="SM00345">
    <property type="entry name" value="HTH_GNTR"/>
    <property type="match status" value="1"/>
</dbReference>
<dbReference type="InterPro" id="IPR011711">
    <property type="entry name" value="GntR_C"/>
</dbReference>
<dbReference type="Gene3D" id="1.20.120.530">
    <property type="entry name" value="GntR ligand-binding domain-like"/>
    <property type="match status" value="1"/>
</dbReference>
<evidence type="ECO:0000256" key="1">
    <source>
        <dbReference type="ARBA" id="ARBA00023015"/>
    </source>
</evidence>
<dbReference type="PRINTS" id="PR00035">
    <property type="entry name" value="HTHGNTR"/>
</dbReference>
<dbReference type="GO" id="GO:0003677">
    <property type="term" value="F:DNA binding"/>
    <property type="evidence" value="ECO:0007669"/>
    <property type="project" value="UniProtKB-KW"/>
</dbReference>
<dbReference type="Gene3D" id="1.10.10.10">
    <property type="entry name" value="Winged helix-like DNA-binding domain superfamily/Winged helix DNA-binding domain"/>
    <property type="match status" value="1"/>
</dbReference>
<dbReference type="PANTHER" id="PTHR43537:SF47">
    <property type="entry name" value="REGULATORY PROTEIN GNTR HTH"/>
    <property type="match status" value="1"/>
</dbReference>
<gene>
    <name evidence="5" type="ORF">V5R04_09455</name>
</gene>
<dbReference type="InterPro" id="IPR036390">
    <property type="entry name" value="WH_DNA-bd_sf"/>
</dbReference>
<evidence type="ECO:0000256" key="2">
    <source>
        <dbReference type="ARBA" id="ARBA00023125"/>
    </source>
</evidence>
<evidence type="ECO:0000256" key="3">
    <source>
        <dbReference type="ARBA" id="ARBA00023163"/>
    </source>
</evidence>
<accession>A0AAU7DT43</accession>
<dbReference type="PROSITE" id="PS50949">
    <property type="entry name" value="HTH_GNTR"/>
    <property type="match status" value="1"/>
</dbReference>
<dbReference type="Pfam" id="PF00392">
    <property type="entry name" value="GntR"/>
    <property type="match status" value="1"/>
</dbReference>
<sequence length="232" mass="24893">MSNADHTPPTAPIPRAPSMTDAVTARFHDAIASGSWAVGQKIPIEAELMAWVGAGRNTVREAVQSLVQAGLVRREQGRGTFVIARSQLSNTLARRASQTKRRDGLEIRAVLDGAAADIAARRRTEADIVALRSALDARTETWQSDDRSHRINADLALHRAVVAATHNELLLELYDGLTKVYAQVLAHDVDCDEDPHSSEHAQLVHAIIEQNSASASAAVAAILAPLIAEDPA</sequence>
<feature type="domain" description="HTH gntR-type" evidence="4">
    <location>
        <begin position="17"/>
        <end position="85"/>
    </location>
</feature>
<protein>
    <submittedName>
        <fullName evidence="5">GntR family transcriptional regulator</fullName>
    </submittedName>
</protein>
<dbReference type="SUPFAM" id="SSF48008">
    <property type="entry name" value="GntR ligand-binding domain-like"/>
    <property type="match status" value="1"/>
</dbReference>
<dbReference type="SMART" id="SM00895">
    <property type="entry name" value="FCD"/>
    <property type="match status" value="1"/>
</dbReference>
<dbReference type="PANTHER" id="PTHR43537">
    <property type="entry name" value="TRANSCRIPTIONAL REGULATOR, GNTR FAMILY"/>
    <property type="match status" value="1"/>
</dbReference>
<reference evidence="5" key="1">
    <citation type="submission" date="2024-02" db="EMBL/GenBank/DDBJ databases">
        <title>Tomenella chthoni gen. nov. sp. nov., a member of the family Jonesiaceae isolated from bat guano.</title>
        <authorList>
            <person name="Miller S.L."/>
            <person name="King J."/>
            <person name="Sankaranarayanan K."/>
            <person name="Lawson P.A."/>
        </authorList>
    </citation>
    <scope>NUCLEOTIDE SEQUENCE</scope>
    <source>
        <strain evidence="5">BS-20</strain>
    </source>
</reference>
<dbReference type="EMBL" id="CP146203">
    <property type="protein sequence ID" value="XBH20472.1"/>
    <property type="molecule type" value="Genomic_DNA"/>
</dbReference>
<organism evidence="5">
    <name type="scientific">Jonesiaceae bacterium BS-20</name>
    <dbReference type="NCBI Taxonomy" id="3120821"/>
    <lineage>
        <taxon>Bacteria</taxon>
        <taxon>Bacillati</taxon>
        <taxon>Actinomycetota</taxon>
        <taxon>Actinomycetes</taxon>
        <taxon>Micrococcales</taxon>
        <taxon>Jonesiaceae</taxon>
    </lineage>
</organism>
<dbReference type="InterPro" id="IPR000524">
    <property type="entry name" value="Tscrpt_reg_HTH_GntR"/>
</dbReference>
<proteinExistence type="predicted"/>